<dbReference type="OrthoDB" id="9795554at2"/>
<dbReference type="PANTHER" id="PTHR22901">
    <property type="entry name" value="SIALATE O-ACETYLESTERASE"/>
    <property type="match status" value="1"/>
</dbReference>
<dbReference type="RefSeq" id="WP_145048886.1">
    <property type="nucleotide sequence ID" value="NZ_CP036433.1"/>
</dbReference>
<sequence length="522" mass="56136" precursor="true">MKVAVSFLLAMVLLACPAQASVTLPSFFSDHMVLQREAPLPIWGRAEPGQKITVTLAGESAVAQADGEGNWKVELKPLAASRTPQELTVQAAGEEKKITLTDVLIGDVWLGSGQSNMAGRVASYAGNDETLAALAAKAPFPQIRLMQSGPAPRWTPATAETVNSFSAIHFAFGERLQRELDVPVGLIVGAVGGTPSGYWIPPQTFADSPKCKESIAQATKTFSRERADELYQARVKQWEKAVAAAAAKGEKVRGRKPLPPVDPGESSRGGKIGGLYERYIEPIAGYRIRGVLWDQGEAGSGVVGVDQYVLMSELIRGWREVWGQGEFPFLFVQKPSGGGCAFRDDDPITRNAEPFVADLPAIDGRDSGEGRYLYVRLMQGNKNAWMTPVSDLGSGIHPTNKWGYGNRAAEVALSQVYQTGVQAYGPIYRSHKIDGNKVTVAFDQVGKGLTAAHSSNLQGFAVAGKDGVWHWADATIEGDSVVLSSSEVASPTRLRYAFAQKRAWANLFNKDGLPALAFETGE</sequence>
<dbReference type="Gene3D" id="2.60.40.10">
    <property type="entry name" value="Immunoglobulins"/>
    <property type="match status" value="1"/>
</dbReference>
<feature type="chain" id="PRO_5021714105" description="Sialate O-acetylesterase domain-containing protein" evidence="2">
    <location>
        <begin position="21"/>
        <end position="522"/>
    </location>
</feature>
<feature type="domain" description="Sialate O-acetylesterase" evidence="3">
    <location>
        <begin position="107"/>
        <end position="240"/>
    </location>
</feature>
<accession>A0A518DLI8</accession>
<dbReference type="Pfam" id="PF03629">
    <property type="entry name" value="SASA"/>
    <property type="match status" value="1"/>
</dbReference>
<evidence type="ECO:0000256" key="2">
    <source>
        <dbReference type="SAM" id="SignalP"/>
    </source>
</evidence>
<dbReference type="GO" id="GO:0001681">
    <property type="term" value="F:sialate O-acetylesterase activity"/>
    <property type="evidence" value="ECO:0007669"/>
    <property type="project" value="InterPro"/>
</dbReference>
<evidence type="ECO:0000256" key="1">
    <source>
        <dbReference type="ARBA" id="ARBA00022801"/>
    </source>
</evidence>
<evidence type="ECO:0000259" key="3">
    <source>
        <dbReference type="Pfam" id="PF03629"/>
    </source>
</evidence>
<dbReference type="AlphaFoldDB" id="A0A518DLI8"/>
<keyword evidence="5" id="KW-1185">Reference proteome</keyword>
<evidence type="ECO:0000313" key="5">
    <source>
        <dbReference type="Proteomes" id="UP000317648"/>
    </source>
</evidence>
<dbReference type="InterPro" id="IPR005181">
    <property type="entry name" value="SASA"/>
</dbReference>
<feature type="signal peptide" evidence="2">
    <location>
        <begin position="1"/>
        <end position="20"/>
    </location>
</feature>
<dbReference type="PROSITE" id="PS51257">
    <property type="entry name" value="PROKAR_LIPOPROTEIN"/>
    <property type="match status" value="1"/>
</dbReference>
<keyword evidence="1" id="KW-0378">Hydrolase</keyword>
<dbReference type="InterPro" id="IPR039329">
    <property type="entry name" value="SIAE"/>
</dbReference>
<dbReference type="Proteomes" id="UP000317648">
    <property type="component" value="Chromosome"/>
</dbReference>
<dbReference type="PANTHER" id="PTHR22901:SF0">
    <property type="entry name" value="SIALATE O-ACETYLESTERASE"/>
    <property type="match status" value="1"/>
</dbReference>
<reference evidence="4 5" key="1">
    <citation type="submission" date="2019-02" db="EMBL/GenBank/DDBJ databases">
        <title>Deep-cultivation of Planctomycetes and their phenomic and genomic characterization uncovers novel biology.</title>
        <authorList>
            <person name="Wiegand S."/>
            <person name="Jogler M."/>
            <person name="Boedeker C."/>
            <person name="Pinto D."/>
            <person name="Vollmers J."/>
            <person name="Rivas-Marin E."/>
            <person name="Kohn T."/>
            <person name="Peeters S.H."/>
            <person name="Heuer A."/>
            <person name="Rast P."/>
            <person name="Oberbeckmann S."/>
            <person name="Bunk B."/>
            <person name="Jeske O."/>
            <person name="Meyerdierks A."/>
            <person name="Storesund J.E."/>
            <person name="Kallscheuer N."/>
            <person name="Luecker S."/>
            <person name="Lage O.M."/>
            <person name="Pohl T."/>
            <person name="Merkel B.J."/>
            <person name="Hornburger P."/>
            <person name="Mueller R.-W."/>
            <person name="Bruemmer F."/>
            <person name="Labrenz M."/>
            <person name="Spormann A.M."/>
            <person name="Op den Camp H."/>
            <person name="Overmann J."/>
            <person name="Amann R."/>
            <person name="Jetten M.S.M."/>
            <person name="Mascher T."/>
            <person name="Medema M.H."/>
            <person name="Devos D.P."/>
            <person name="Kaster A.-K."/>
            <person name="Ovreas L."/>
            <person name="Rohde M."/>
            <person name="Galperin M.Y."/>
            <person name="Jogler C."/>
        </authorList>
    </citation>
    <scope>NUCLEOTIDE SEQUENCE [LARGE SCALE GENOMIC DNA]</scope>
    <source>
        <strain evidence="4 5">Pla85_3_4</strain>
    </source>
</reference>
<dbReference type="InterPro" id="IPR013783">
    <property type="entry name" value="Ig-like_fold"/>
</dbReference>
<dbReference type="GO" id="GO:0005975">
    <property type="term" value="P:carbohydrate metabolic process"/>
    <property type="evidence" value="ECO:0007669"/>
    <property type="project" value="TreeGrafter"/>
</dbReference>
<evidence type="ECO:0000313" key="4">
    <source>
        <dbReference type="EMBL" id="QDU92703.1"/>
    </source>
</evidence>
<dbReference type="Gene3D" id="3.40.50.1110">
    <property type="entry name" value="SGNH hydrolase"/>
    <property type="match status" value="1"/>
</dbReference>
<proteinExistence type="predicted"/>
<dbReference type="InterPro" id="IPR036514">
    <property type="entry name" value="SGNH_hydro_sf"/>
</dbReference>
<organism evidence="4 5">
    <name type="scientific">Lignipirellula cremea</name>
    <dbReference type="NCBI Taxonomy" id="2528010"/>
    <lineage>
        <taxon>Bacteria</taxon>
        <taxon>Pseudomonadati</taxon>
        <taxon>Planctomycetota</taxon>
        <taxon>Planctomycetia</taxon>
        <taxon>Pirellulales</taxon>
        <taxon>Pirellulaceae</taxon>
        <taxon>Lignipirellula</taxon>
    </lineage>
</organism>
<gene>
    <name evidence="4" type="ORF">Pla8534_04510</name>
</gene>
<keyword evidence="2" id="KW-0732">Signal</keyword>
<dbReference type="EMBL" id="CP036433">
    <property type="protein sequence ID" value="QDU92703.1"/>
    <property type="molecule type" value="Genomic_DNA"/>
</dbReference>
<dbReference type="KEGG" id="lcre:Pla8534_04510"/>
<name>A0A518DLI8_9BACT</name>
<dbReference type="SUPFAM" id="SSF52266">
    <property type="entry name" value="SGNH hydrolase"/>
    <property type="match status" value="1"/>
</dbReference>
<protein>
    <recommendedName>
        <fullName evidence="3">Sialate O-acetylesterase domain-containing protein</fullName>
    </recommendedName>
</protein>